<proteinExistence type="predicted"/>
<evidence type="ECO:0000313" key="2">
    <source>
        <dbReference type="Proteomes" id="UP000234662"/>
    </source>
</evidence>
<name>A0A2I1R0X7_9ACTN</name>
<organism evidence="1 2">
    <name type="scientific">Gordonia terrae</name>
    <dbReference type="NCBI Taxonomy" id="2055"/>
    <lineage>
        <taxon>Bacteria</taxon>
        <taxon>Bacillati</taxon>
        <taxon>Actinomycetota</taxon>
        <taxon>Actinomycetes</taxon>
        <taxon>Mycobacteriales</taxon>
        <taxon>Gordoniaceae</taxon>
        <taxon>Gordonia</taxon>
    </lineage>
</organism>
<dbReference type="EMBL" id="PKJC01000043">
    <property type="protein sequence ID" value="PKZ62794.1"/>
    <property type="molecule type" value="Genomic_DNA"/>
</dbReference>
<dbReference type="Proteomes" id="UP000234662">
    <property type="component" value="Unassembled WGS sequence"/>
</dbReference>
<protein>
    <submittedName>
        <fullName evidence="1">Uncharacterized protein</fullName>
    </submittedName>
</protein>
<sequence>MLAISLRRGANGAGVLVLGGDHILQGIDGDQAAGLPIQSPRWAAERRAPRSAQSPLQIGFPANTQREAHFGPALSVGKLIYRSMSRLGPWF</sequence>
<evidence type="ECO:0000313" key="1">
    <source>
        <dbReference type="EMBL" id="PKZ62794.1"/>
    </source>
</evidence>
<gene>
    <name evidence="1" type="ORF">CYJ73_25050</name>
</gene>
<dbReference type="AlphaFoldDB" id="A0A2I1R0X7"/>
<comment type="caution">
    <text evidence="1">The sequence shown here is derived from an EMBL/GenBank/DDBJ whole genome shotgun (WGS) entry which is preliminary data.</text>
</comment>
<reference evidence="1 2" key="1">
    <citation type="submission" date="2017-12" db="EMBL/GenBank/DDBJ databases">
        <title>Phylogenetic diversity of female urinary microbiome.</title>
        <authorList>
            <person name="Thomas-White K."/>
            <person name="Wolfe A.J."/>
        </authorList>
    </citation>
    <scope>NUCLEOTIDE SEQUENCE [LARGE SCALE GENOMIC DNA]</scope>
    <source>
        <strain evidence="1 2">UMB0777</strain>
    </source>
</reference>
<accession>A0A2I1R0X7</accession>